<proteinExistence type="predicted"/>
<dbReference type="KEGG" id="dli:dnl_48480"/>
<accession>A0A975BBW2</accession>
<dbReference type="InterPro" id="IPR014729">
    <property type="entry name" value="Rossmann-like_a/b/a_fold"/>
</dbReference>
<name>A0A975BBW2_9BACT</name>
<dbReference type="Proteomes" id="UP000663720">
    <property type="component" value="Chromosome"/>
</dbReference>
<dbReference type="EMBL" id="CP061799">
    <property type="protein sequence ID" value="QTA82473.1"/>
    <property type="molecule type" value="Genomic_DNA"/>
</dbReference>
<sequence>MLILQKKGGCNPDPHQGLGFILGGTDKKIILFHSKYELSKFIPKNILGSLPSVKALWSKKLKIEPYIEKARTILLNAEIPEKNISIKVIEGTDKPDKDILKEAAASSCGTIIVGHQGFSSDQTFVMGGNTRKILEGASDMAVWIV</sequence>
<evidence type="ECO:0008006" key="3">
    <source>
        <dbReference type="Google" id="ProtNLM"/>
    </source>
</evidence>
<reference evidence="1" key="1">
    <citation type="journal article" date="2021" name="Microb. Physiol.">
        <title>Proteogenomic Insights into the Physiology of Marine, Sulfate-Reducing, Filamentous Desulfonema limicola and Desulfonema magnum.</title>
        <authorList>
            <person name="Schnaars V."/>
            <person name="Wohlbrand L."/>
            <person name="Scheve S."/>
            <person name="Hinrichs C."/>
            <person name="Reinhardt R."/>
            <person name="Rabus R."/>
        </authorList>
    </citation>
    <scope>NUCLEOTIDE SEQUENCE</scope>
    <source>
        <strain evidence="1">5ac10</strain>
    </source>
</reference>
<evidence type="ECO:0000313" key="2">
    <source>
        <dbReference type="Proteomes" id="UP000663720"/>
    </source>
</evidence>
<protein>
    <recommendedName>
        <fullName evidence="3">UspA domain-containing protein</fullName>
    </recommendedName>
</protein>
<keyword evidence="2" id="KW-1185">Reference proteome</keyword>
<organism evidence="1 2">
    <name type="scientific">Desulfonema limicola</name>
    <dbReference type="NCBI Taxonomy" id="45656"/>
    <lineage>
        <taxon>Bacteria</taxon>
        <taxon>Pseudomonadati</taxon>
        <taxon>Thermodesulfobacteriota</taxon>
        <taxon>Desulfobacteria</taxon>
        <taxon>Desulfobacterales</taxon>
        <taxon>Desulfococcaceae</taxon>
        <taxon>Desulfonema</taxon>
    </lineage>
</organism>
<gene>
    <name evidence="1" type="ORF">dnl_48480</name>
</gene>
<evidence type="ECO:0000313" key="1">
    <source>
        <dbReference type="EMBL" id="QTA82473.1"/>
    </source>
</evidence>
<dbReference type="CDD" id="cd00293">
    <property type="entry name" value="USP-like"/>
    <property type="match status" value="1"/>
</dbReference>
<dbReference type="SUPFAM" id="SSF52402">
    <property type="entry name" value="Adenine nucleotide alpha hydrolases-like"/>
    <property type="match status" value="1"/>
</dbReference>
<dbReference type="Gene3D" id="3.40.50.620">
    <property type="entry name" value="HUPs"/>
    <property type="match status" value="1"/>
</dbReference>
<dbReference type="AlphaFoldDB" id="A0A975BBW2"/>
<dbReference type="RefSeq" id="WP_207688401.1">
    <property type="nucleotide sequence ID" value="NZ_CP061799.1"/>
</dbReference>